<dbReference type="EMBL" id="JAAIJR010000108">
    <property type="protein sequence ID" value="NEX22572.1"/>
    <property type="molecule type" value="Genomic_DNA"/>
</dbReference>
<comment type="caution">
    <text evidence="10">The sequence shown here is derived from an EMBL/GenBank/DDBJ whole genome shotgun (WGS) entry which is preliminary data.</text>
</comment>
<evidence type="ECO:0000256" key="3">
    <source>
        <dbReference type="ARBA" id="ARBA00022722"/>
    </source>
</evidence>
<keyword evidence="2 8" id="KW-1277">Toxin-antitoxin system</keyword>
<gene>
    <name evidence="8" type="primary">vapC</name>
    <name evidence="10" type="ORF">G3480_20060</name>
</gene>
<evidence type="ECO:0000256" key="4">
    <source>
        <dbReference type="ARBA" id="ARBA00022723"/>
    </source>
</evidence>
<evidence type="ECO:0000256" key="6">
    <source>
        <dbReference type="ARBA" id="ARBA00022842"/>
    </source>
</evidence>
<keyword evidence="4 8" id="KW-0479">Metal-binding</keyword>
<dbReference type="SMART" id="SM00670">
    <property type="entry name" value="PINc"/>
    <property type="match status" value="1"/>
</dbReference>
<evidence type="ECO:0000256" key="8">
    <source>
        <dbReference type="HAMAP-Rule" id="MF_00265"/>
    </source>
</evidence>
<feature type="binding site" evidence="8">
    <location>
        <position position="98"/>
    </location>
    <ligand>
        <name>Mg(2+)</name>
        <dbReference type="ChEBI" id="CHEBI:18420"/>
    </ligand>
</feature>
<comment type="similarity">
    <text evidence="7 8">Belongs to the PINc/VapC protein family.</text>
</comment>
<protein>
    <recommendedName>
        <fullName evidence="8">Ribonuclease VapC</fullName>
        <shortName evidence="8">RNase VapC</shortName>
        <ecNumber evidence="8">3.1.-.-</ecNumber>
    </recommendedName>
    <alternativeName>
        <fullName evidence="8">Toxin VapC</fullName>
    </alternativeName>
</protein>
<name>A0A6P1E233_9GAMM</name>
<dbReference type="Pfam" id="PF01850">
    <property type="entry name" value="PIN"/>
    <property type="match status" value="1"/>
</dbReference>
<dbReference type="SUPFAM" id="SSF88723">
    <property type="entry name" value="PIN domain-like"/>
    <property type="match status" value="1"/>
</dbReference>
<dbReference type="InterPro" id="IPR022907">
    <property type="entry name" value="VapC_family"/>
</dbReference>
<dbReference type="Gene3D" id="3.40.50.1010">
    <property type="entry name" value="5'-nuclease"/>
    <property type="match status" value="1"/>
</dbReference>
<evidence type="ECO:0000313" key="11">
    <source>
        <dbReference type="Proteomes" id="UP000471640"/>
    </source>
</evidence>
<evidence type="ECO:0000256" key="5">
    <source>
        <dbReference type="ARBA" id="ARBA00022801"/>
    </source>
</evidence>
<dbReference type="CDD" id="cd09881">
    <property type="entry name" value="PIN_VapC4-5_FitB-like"/>
    <property type="match status" value="1"/>
</dbReference>
<reference evidence="10 11" key="2">
    <citation type="submission" date="2020-02" db="EMBL/GenBank/DDBJ databases">
        <title>Genome sequences of Thiorhodococcus mannitoliphagus and Thiorhodococcus minor, purple sulfur photosynthetic bacteria in the gammaproteobacterial family, Chromatiaceae.</title>
        <authorList>
            <person name="Aviles F.A."/>
            <person name="Meyer T.E."/>
            <person name="Kyndt J.A."/>
        </authorList>
    </citation>
    <scope>NUCLEOTIDE SEQUENCE [LARGE SCALE GENOMIC DNA]</scope>
    <source>
        <strain evidence="10 11">DSM 18266</strain>
    </source>
</reference>
<evidence type="ECO:0000256" key="7">
    <source>
        <dbReference type="ARBA" id="ARBA00038093"/>
    </source>
</evidence>
<evidence type="ECO:0000259" key="9">
    <source>
        <dbReference type="SMART" id="SM00670"/>
    </source>
</evidence>
<dbReference type="GO" id="GO:0000287">
    <property type="term" value="F:magnesium ion binding"/>
    <property type="evidence" value="ECO:0007669"/>
    <property type="project" value="UniProtKB-UniRule"/>
</dbReference>
<evidence type="ECO:0000313" key="10">
    <source>
        <dbReference type="EMBL" id="NEX22572.1"/>
    </source>
</evidence>
<keyword evidence="8" id="KW-0800">Toxin</keyword>
<accession>A0A6P1E233</accession>
<keyword evidence="6 8" id="KW-0460">Magnesium</keyword>
<dbReference type="GO" id="GO:0016787">
    <property type="term" value="F:hydrolase activity"/>
    <property type="evidence" value="ECO:0007669"/>
    <property type="project" value="UniProtKB-KW"/>
</dbReference>
<evidence type="ECO:0000256" key="2">
    <source>
        <dbReference type="ARBA" id="ARBA00022649"/>
    </source>
</evidence>
<sequence>MRWMLDTNTCIYVMKHHPSQVRERLRRIAIGEIGISAIVLAELRFGIQKSQRRAENEKALADFLNYCLVLDWPHAASKIYGEVRRELESQGAPIGSNDLLIAAHALCLHCTLVTNNTEEFKRVRGLEIDNWV</sequence>
<dbReference type="HAMAP" id="MF_00265">
    <property type="entry name" value="VapC_Nob1"/>
    <property type="match status" value="1"/>
</dbReference>
<comment type="cofactor">
    <cofactor evidence="1 8">
        <name>Mg(2+)</name>
        <dbReference type="ChEBI" id="CHEBI:18420"/>
    </cofactor>
</comment>
<proteinExistence type="inferred from homology"/>
<feature type="binding site" evidence="8">
    <location>
        <position position="6"/>
    </location>
    <ligand>
        <name>Mg(2+)</name>
        <dbReference type="ChEBI" id="CHEBI:18420"/>
    </ligand>
</feature>
<keyword evidence="5 8" id="KW-0378">Hydrolase</keyword>
<dbReference type="RefSeq" id="WP_164655670.1">
    <property type="nucleotide sequence ID" value="NZ_JAAIJR010000108.1"/>
</dbReference>
<dbReference type="Proteomes" id="UP000471640">
    <property type="component" value="Unassembled WGS sequence"/>
</dbReference>
<dbReference type="GO" id="GO:0090729">
    <property type="term" value="F:toxin activity"/>
    <property type="evidence" value="ECO:0007669"/>
    <property type="project" value="UniProtKB-KW"/>
</dbReference>
<reference evidence="11" key="1">
    <citation type="journal article" date="2020" name="Microbiol. Resour. Announc.">
        <title>Draft Genome Sequences of Thiorhodococcus mannitoliphagus and Thiorhodococcus minor, Purple Sulfur Photosynthetic Bacteria in the Gammaproteobacterial Family Chromatiaceae.</title>
        <authorList>
            <person name="Aviles F.A."/>
            <person name="Meyer T.E."/>
            <person name="Kyndt J.A."/>
        </authorList>
    </citation>
    <scope>NUCLEOTIDE SEQUENCE [LARGE SCALE GENOMIC DNA]</scope>
    <source>
        <strain evidence="11">DSM 18266</strain>
    </source>
</reference>
<dbReference type="InterPro" id="IPR050556">
    <property type="entry name" value="Type_II_TA_system_RNase"/>
</dbReference>
<organism evidence="10 11">
    <name type="scientific">Thiorhodococcus mannitoliphagus</name>
    <dbReference type="NCBI Taxonomy" id="329406"/>
    <lineage>
        <taxon>Bacteria</taxon>
        <taxon>Pseudomonadati</taxon>
        <taxon>Pseudomonadota</taxon>
        <taxon>Gammaproteobacteria</taxon>
        <taxon>Chromatiales</taxon>
        <taxon>Chromatiaceae</taxon>
        <taxon>Thiorhodococcus</taxon>
    </lineage>
</organism>
<evidence type="ECO:0000256" key="1">
    <source>
        <dbReference type="ARBA" id="ARBA00001946"/>
    </source>
</evidence>
<feature type="domain" description="PIN" evidence="9">
    <location>
        <begin position="1"/>
        <end position="121"/>
    </location>
</feature>
<keyword evidence="11" id="KW-1185">Reference proteome</keyword>
<dbReference type="EC" id="3.1.-.-" evidence="8"/>
<dbReference type="AlphaFoldDB" id="A0A6P1E233"/>
<dbReference type="InterPro" id="IPR029060">
    <property type="entry name" value="PIN-like_dom_sf"/>
</dbReference>
<keyword evidence="3 8" id="KW-0540">Nuclease</keyword>
<dbReference type="InterPro" id="IPR002716">
    <property type="entry name" value="PIN_dom"/>
</dbReference>
<comment type="function">
    <text evidence="8">Toxic component of a toxin-antitoxin (TA) system. An RNase.</text>
</comment>
<dbReference type="GO" id="GO:0004540">
    <property type="term" value="F:RNA nuclease activity"/>
    <property type="evidence" value="ECO:0007669"/>
    <property type="project" value="InterPro"/>
</dbReference>
<dbReference type="PANTHER" id="PTHR33653:SF1">
    <property type="entry name" value="RIBONUCLEASE VAPC2"/>
    <property type="match status" value="1"/>
</dbReference>
<dbReference type="PANTHER" id="PTHR33653">
    <property type="entry name" value="RIBONUCLEASE VAPC2"/>
    <property type="match status" value="1"/>
</dbReference>